<dbReference type="Gene3D" id="3.30.450.20">
    <property type="entry name" value="PAS domain"/>
    <property type="match status" value="2"/>
</dbReference>
<dbReference type="CDD" id="cd00009">
    <property type="entry name" value="AAA"/>
    <property type="match status" value="1"/>
</dbReference>
<dbReference type="SMART" id="SM00091">
    <property type="entry name" value="PAS"/>
    <property type="match status" value="2"/>
</dbReference>
<feature type="domain" description="Sigma-54 factor interaction" evidence="8">
    <location>
        <begin position="351"/>
        <end position="580"/>
    </location>
</feature>
<evidence type="ECO:0000256" key="6">
    <source>
        <dbReference type="SAM" id="Coils"/>
    </source>
</evidence>
<dbReference type="PROSITE" id="PS50113">
    <property type="entry name" value="PAC"/>
    <property type="match status" value="2"/>
</dbReference>
<dbReference type="PANTHER" id="PTHR32071">
    <property type="entry name" value="TRANSCRIPTIONAL REGULATORY PROTEIN"/>
    <property type="match status" value="1"/>
</dbReference>
<dbReference type="InterPro" id="IPR025944">
    <property type="entry name" value="Sigma_54_int_dom_CS"/>
</dbReference>
<dbReference type="PROSITE" id="PS00688">
    <property type="entry name" value="SIGMA54_INTERACT_3"/>
    <property type="match status" value="1"/>
</dbReference>
<reference evidence="11 12" key="1">
    <citation type="submission" date="2024-09" db="EMBL/GenBank/DDBJ databases">
        <authorList>
            <person name="D'Angelo T."/>
        </authorList>
    </citation>
    <scope>NUCLEOTIDE SEQUENCE [LARGE SCALE GENOMIC DNA]</scope>
    <source>
        <strain evidence="11">SAG AM-320-E07</strain>
    </source>
</reference>
<evidence type="ECO:0000256" key="5">
    <source>
        <dbReference type="ARBA" id="ARBA00023163"/>
    </source>
</evidence>
<dbReference type="InterPro" id="IPR009057">
    <property type="entry name" value="Homeodomain-like_sf"/>
</dbReference>
<dbReference type="CDD" id="cd00130">
    <property type="entry name" value="PAS"/>
    <property type="match status" value="2"/>
</dbReference>
<evidence type="ECO:0000259" key="10">
    <source>
        <dbReference type="PROSITE" id="PS50113"/>
    </source>
</evidence>
<feature type="domain" description="PAS" evidence="9">
    <location>
        <begin position="154"/>
        <end position="224"/>
    </location>
</feature>
<dbReference type="Pfam" id="PF25601">
    <property type="entry name" value="AAA_lid_14"/>
    <property type="match status" value="1"/>
</dbReference>
<dbReference type="EMBL" id="JBHPKH010000011">
    <property type="protein sequence ID" value="MFC1572297.1"/>
    <property type="molecule type" value="Genomic_DNA"/>
</dbReference>
<dbReference type="SMART" id="SM00086">
    <property type="entry name" value="PAC"/>
    <property type="match status" value="2"/>
</dbReference>
<dbReference type="PROSITE" id="PS50112">
    <property type="entry name" value="PAS"/>
    <property type="match status" value="1"/>
</dbReference>
<dbReference type="InterPro" id="IPR001610">
    <property type="entry name" value="PAC"/>
</dbReference>
<proteinExistence type="predicted"/>
<evidence type="ECO:0000259" key="8">
    <source>
        <dbReference type="PROSITE" id="PS50045"/>
    </source>
</evidence>
<protein>
    <submittedName>
        <fullName evidence="11">Sigma 54-interacting transcriptional regulator</fullName>
    </submittedName>
</protein>
<evidence type="ECO:0000256" key="3">
    <source>
        <dbReference type="ARBA" id="ARBA00023015"/>
    </source>
</evidence>
<dbReference type="InterPro" id="IPR000700">
    <property type="entry name" value="PAS-assoc_C"/>
</dbReference>
<keyword evidence="3" id="KW-0805">Transcription regulation</keyword>
<evidence type="ECO:0000313" key="11">
    <source>
        <dbReference type="EMBL" id="MFC1572297.1"/>
    </source>
</evidence>
<dbReference type="InterPro" id="IPR003593">
    <property type="entry name" value="AAA+_ATPase"/>
</dbReference>
<dbReference type="Gene3D" id="1.10.10.60">
    <property type="entry name" value="Homeodomain-like"/>
    <property type="match status" value="1"/>
</dbReference>
<feature type="region of interest" description="Disordered" evidence="7">
    <location>
        <begin position="600"/>
        <end position="627"/>
    </location>
</feature>
<dbReference type="PROSITE" id="PS00675">
    <property type="entry name" value="SIGMA54_INTERACT_1"/>
    <property type="match status" value="1"/>
</dbReference>
<dbReference type="InterPro" id="IPR025943">
    <property type="entry name" value="Sigma_54_int_dom_ATP-bd_2"/>
</dbReference>
<keyword evidence="2" id="KW-0067">ATP-binding</keyword>
<evidence type="ECO:0000313" key="12">
    <source>
        <dbReference type="Proteomes" id="UP001593833"/>
    </source>
</evidence>
<evidence type="ECO:0000256" key="1">
    <source>
        <dbReference type="ARBA" id="ARBA00022741"/>
    </source>
</evidence>
<dbReference type="InterPro" id="IPR025662">
    <property type="entry name" value="Sigma_54_int_dom_ATP-bd_1"/>
</dbReference>
<dbReference type="NCBIfam" id="TIGR00229">
    <property type="entry name" value="sensory_box"/>
    <property type="match status" value="2"/>
</dbReference>
<feature type="non-terminal residue" evidence="11">
    <location>
        <position position="1"/>
    </location>
</feature>
<evidence type="ECO:0000256" key="2">
    <source>
        <dbReference type="ARBA" id="ARBA00022840"/>
    </source>
</evidence>
<dbReference type="InterPro" id="IPR058031">
    <property type="entry name" value="AAA_lid_NorR"/>
</dbReference>
<dbReference type="InterPro" id="IPR000014">
    <property type="entry name" value="PAS"/>
</dbReference>
<dbReference type="PANTHER" id="PTHR32071:SF117">
    <property type="entry name" value="PTS-DEPENDENT DIHYDROXYACETONE KINASE OPERON REGULATORY PROTEIN-RELATED"/>
    <property type="match status" value="1"/>
</dbReference>
<accession>A0ABV6YIX8</accession>
<sequence length="680" mass="75199">ALLGKKGEVSFVIGTGIDVTERRAAEEALQAAEAKWMSITENTPDHIMVVSENGSILAINHTVPSLTVEQVIGTPMYDYLPEASVANAKACLEQVLATGDPGEYEVEYHDQNDEVQYFESRVTLMKTPGQEPVFTISSREVTDRVRAQEAQRESEERFRLSFENANVGVCLVNLDGRFIRVNERMCEFVGYSRSELEGMTVNEIGHPGDAGIFQGVKQQALSKDGACATFEKRYLHKDGHQVWGQVSSCPARDPQGNALYLIGHVQDITARKRVEEELQRHRQHLEELVEERASELVRTNQSLEQEIKGRRQVEKDLRAALLEIARLKDRLEAENLYLQHEIKRTHDFEEIVGESAALQAVLQKIQQVAATDASVLITGETGTGKGLVARAIHNLSSRSDRPLVGINCSALPGSLIETELFGHEKGAFTGALGKKIGRFELADGGTVFLDEIGDLAPDLQVKLLRVLQEGEFERIGSTKTIQVDVRVIAATNRNLKDAIAADRFRSDLFYRLNVFPIVVPPLRERLEDIPLLVSHIVHNKKDVVGKTIDEVPREVIDAMMAYDWPGNVRELENVIAHSAILSPGSRLELCELFGPGQETRGHHCHGGTSRNAGVSSSSFDPAPSQEPQTLEALERAHILSVLEGCGWKISGKGNASEILGLNASTLRSRMRKLGVERPRT</sequence>
<dbReference type="InterPro" id="IPR013656">
    <property type="entry name" value="PAS_4"/>
</dbReference>
<gene>
    <name evidence="11" type="ORF">ACFL6M_01740</name>
</gene>
<dbReference type="SUPFAM" id="SSF52540">
    <property type="entry name" value="P-loop containing nucleoside triphosphate hydrolases"/>
    <property type="match status" value="1"/>
</dbReference>
<name>A0ABV6YIX8_UNCEI</name>
<dbReference type="Gene3D" id="3.40.50.300">
    <property type="entry name" value="P-loop containing nucleotide triphosphate hydrolases"/>
    <property type="match status" value="1"/>
</dbReference>
<keyword evidence="6" id="KW-0175">Coiled coil</keyword>
<feature type="coiled-coil region" evidence="6">
    <location>
        <begin position="271"/>
        <end position="334"/>
    </location>
</feature>
<dbReference type="Pfam" id="PF00158">
    <property type="entry name" value="Sigma54_activat"/>
    <property type="match status" value="1"/>
</dbReference>
<dbReference type="InterPro" id="IPR002078">
    <property type="entry name" value="Sigma_54_int"/>
</dbReference>
<keyword evidence="5" id="KW-0804">Transcription</keyword>
<dbReference type="SMART" id="SM00382">
    <property type="entry name" value="AAA"/>
    <property type="match status" value="1"/>
</dbReference>
<evidence type="ECO:0000256" key="4">
    <source>
        <dbReference type="ARBA" id="ARBA00023125"/>
    </source>
</evidence>
<keyword evidence="12" id="KW-1185">Reference proteome</keyword>
<feature type="compositionally biased region" description="Polar residues" evidence="7">
    <location>
        <begin position="608"/>
        <end position="619"/>
    </location>
</feature>
<dbReference type="InterPro" id="IPR002197">
    <property type="entry name" value="HTH_Fis"/>
</dbReference>
<dbReference type="SUPFAM" id="SSF46689">
    <property type="entry name" value="Homeodomain-like"/>
    <property type="match status" value="1"/>
</dbReference>
<evidence type="ECO:0000256" key="7">
    <source>
        <dbReference type="SAM" id="MobiDB-lite"/>
    </source>
</evidence>
<comment type="caution">
    <text evidence="11">The sequence shown here is derived from an EMBL/GenBank/DDBJ whole genome shotgun (WGS) entry which is preliminary data.</text>
</comment>
<dbReference type="InterPro" id="IPR035965">
    <property type="entry name" value="PAS-like_dom_sf"/>
</dbReference>
<keyword evidence="1" id="KW-0547">Nucleotide-binding</keyword>
<organism evidence="11 12">
    <name type="scientific">Eiseniibacteriota bacterium</name>
    <dbReference type="NCBI Taxonomy" id="2212470"/>
    <lineage>
        <taxon>Bacteria</taxon>
        <taxon>Candidatus Eiseniibacteriota</taxon>
    </lineage>
</organism>
<dbReference type="SUPFAM" id="SSF55785">
    <property type="entry name" value="PYP-like sensor domain (PAS domain)"/>
    <property type="match status" value="2"/>
</dbReference>
<feature type="domain" description="PAC" evidence="10">
    <location>
        <begin position="1"/>
        <end position="31"/>
    </location>
</feature>
<dbReference type="PROSITE" id="PS00676">
    <property type="entry name" value="SIGMA54_INTERACT_2"/>
    <property type="match status" value="1"/>
</dbReference>
<feature type="domain" description="PAC" evidence="10">
    <location>
        <begin position="228"/>
        <end position="280"/>
    </location>
</feature>
<evidence type="ECO:0000259" key="9">
    <source>
        <dbReference type="PROSITE" id="PS50112"/>
    </source>
</evidence>
<dbReference type="InterPro" id="IPR027417">
    <property type="entry name" value="P-loop_NTPase"/>
</dbReference>
<dbReference type="Pfam" id="PF02954">
    <property type="entry name" value="HTH_8"/>
    <property type="match status" value="1"/>
</dbReference>
<keyword evidence="4" id="KW-0238">DNA-binding</keyword>
<dbReference type="PROSITE" id="PS50045">
    <property type="entry name" value="SIGMA54_INTERACT_4"/>
    <property type="match status" value="1"/>
</dbReference>
<dbReference type="Proteomes" id="UP001593833">
    <property type="component" value="Unassembled WGS sequence"/>
</dbReference>
<dbReference type="Pfam" id="PF08448">
    <property type="entry name" value="PAS_4"/>
    <property type="match status" value="2"/>
</dbReference>
<dbReference type="Gene3D" id="1.10.8.60">
    <property type="match status" value="1"/>
</dbReference>